<evidence type="ECO:0000313" key="2">
    <source>
        <dbReference type="Proteomes" id="UP000783213"/>
    </source>
</evidence>
<organism evidence="1 2">
    <name type="scientific">Botrytis deweyae</name>
    <dbReference type="NCBI Taxonomy" id="2478750"/>
    <lineage>
        <taxon>Eukaryota</taxon>
        <taxon>Fungi</taxon>
        <taxon>Dikarya</taxon>
        <taxon>Ascomycota</taxon>
        <taxon>Pezizomycotina</taxon>
        <taxon>Leotiomycetes</taxon>
        <taxon>Helotiales</taxon>
        <taxon>Sclerotiniaceae</taxon>
        <taxon>Botrytis</taxon>
    </lineage>
</organism>
<sequence>MCDNFVRLEHNREMISYDPWDQSFESPIVDASIRAIGKRRLKTRVVGIYCDLFRKLRGWASKRTPIEKAISFTTRMTARDGTKSRDS</sequence>
<dbReference type="RefSeq" id="XP_038812743.1">
    <property type="nucleotide sequence ID" value="XM_038951279.1"/>
</dbReference>
<evidence type="ECO:0000313" key="1">
    <source>
        <dbReference type="EMBL" id="KAF7933950.1"/>
    </source>
</evidence>
<dbReference type="GeneID" id="62230433"/>
<dbReference type="Proteomes" id="UP000783213">
    <property type="component" value="Unassembled WGS sequence"/>
</dbReference>
<gene>
    <name evidence="1" type="ORF">EAE98_003659</name>
</gene>
<comment type="caution">
    <text evidence="1">The sequence shown here is derived from an EMBL/GenBank/DDBJ whole genome shotgun (WGS) entry which is preliminary data.</text>
</comment>
<protein>
    <submittedName>
        <fullName evidence="1">Uncharacterized protein</fullName>
    </submittedName>
</protein>
<reference evidence="1 2" key="1">
    <citation type="journal article" date="2020" name="Genome Biol. Evol.">
        <title>Comparative genomics of Sclerotiniaceae.</title>
        <authorList>
            <person name="Valero Jimenez C.A."/>
            <person name="Steentjes M."/>
            <person name="Scholten O.E."/>
            <person name="Van Kan J.A.L."/>
        </authorList>
    </citation>
    <scope>NUCLEOTIDE SEQUENCE [LARGE SCALE GENOMIC DNA]</scope>
    <source>
        <strain evidence="1 2">B1</strain>
    </source>
</reference>
<keyword evidence="2" id="KW-1185">Reference proteome</keyword>
<name>A0ABQ7IU70_9HELO</name>
<proteinExistence type="predicted"/>
<accession>A0ABQ7IU70</accession>
<dbReference type="EMBL" id="RCSX01000006">
    <property type="protein sequence ID" value="KAF7933950.1"/>
    <property type="molecule type" value="Genomic_DNA"/>
</dbReference>